<proteinExistence type="predicted"/>
<dbReference type="AlphaFoldDB" id="A0AAE4B2X9"/>
<dbReference type="Gene3D" id="2.60.40.2850">
    <property type="match status" value="1"/>
</dbReference>
<accession>A0AAE4B2X9</accession>
<dbReference type="RefSeq" id="WP_307247719.1">
    <property type="nucleotide sequence ID" value="NZ_JAUSUZ010000001.1"/>
</dbReference>
<name>A0AAE4B2X9_9ACTN</name>
<gene>
    <name evidence="1" type="ORF">J2S42_007830</name>
</gene>
<comment type="caution">
    <text evidence="1">The sequence shown here is derived from an EMBL/GenBank/DDBJ whole genome shotgun (WGS) entry which is preliminary data.</text>
</comment>
<dbReference type="EMBL" id="JAUSUZ010000001">
    <property type="protein sequence ID" value="MDQ0371161.1"/>
    <property type="molecule type" value="Genomic_DNA"/>
</dbReference>
<sequence length="146" mass="14941">MLESKGLNKAESRLAGVIAGAAVAVAAAWLFAPGMAAAAELTPIASGSAVAPENANVTIDGTIKPGTVSPLTVTNVGGGTWSYGSVYAIIPPKTCYSDYVHNSLYHSSTSVMGDVVDKVFANATYWSETSIGGGAGYTCYAYWGTY</sequence>
<dbReference type="InterPro" id="IPR006540">
    <property type="entry name" value="Lactococcin_972"/>
</dbReference>
<evidence type="ECO:0008006" key="3">
    <source>
        <dbReference type="Google" id="ProtNLM"/>
    </source>
</evidence>
<evidence type="ECO:0000313" key="2">
    <source>
        <dbReference type="Proteomes" id="UP001240236"/>
    </source>
</evidence>
<keyword evidence="2" id="KW-1185">Reference proteome</keyword>
<protein>
    <recommendedName>
        <fullName evidence="3">Lactococcin 972 family bacteriocin</fullName>
    </recommendedName>
</protein>
<evidence type="ECO:0000313" key="1">
    <source>
        <dbReference type="EMBL" id="MDQ0371161.1"/>
    </source>
</evidence>
<reference evidence="1 2" key="1">
    <citation type="submission" date="2023-07" db="EMBL/GenBank/DDBJ databases">
        <title>Sequencing the genomes of 1000 actinobacteria strains.</title>
        <authorList>
            <person name="Klenk H.-P."/>
        </authorList>
    </citation>
    <scope>NUCLEOTIDE SEQUENCE [LARGE SCALE GENOMIC DNA]</scope>
    <source>
        <strain evidence="1 2">DSM 44709</strain>
    </source>
</reference>
<organism evidence="1 2">
    <name type="scientific">Catenuloplanes indicus</name>
    <dbReference type="NCBI Taxonomy" id="137267"/>
    <lineage>
        <taxon>Bacteria</taxon>
        <taxon>Bacillati</taxon>
        <taxon>Actinomycetota</taxon>
        <taxon>Actinomycetes</taxon>
        <taxon>Micromonosporales</taxon>
        <taxon>Micromonosporaceae</taxon>
        <taxon>Catenuloplanes</taxon>
    </lineage>
</organism>
<dbReference type="Pfam" id="PF09683">
    <property type="entry name" value="Lactococcin_972"/>
    <property type="match status" value="1"/>
</dbReference>
<dbReference type="Proteomes" id="UP001240236">
    <property type="component" value="Unassembled WGS sequence"/>
</dbReference>